<dbReference type="InterPro" id="IPR037185">
    <property type="entry name" value="EmrE-like"/>
</dbReference>
<evidence type="ECO:0000256" key="4">
    <source>
        <dbReference type="ARBA" id="ARBA00022989"/>
    </source>
</evidence>
<feature type="transmembrane region" description="Helical" evidence="6">
    <location>
        <begin position="260"/>
        <end position="279"/>
    </location>
</feature>
<evidence type="ECO:0000259" key="7">
    <source>
        <dbReference type="Pfam" id="PF00892"/>
    </source>
</evidence>
<feature type="transmembrane region" description="Helical" evidence="6">
    <location>
        <begin position="110"/>
        <end position="128"/>
    </location>
</feature>
<feature type="transmembrane region" description="Helical" evidence="6">
    <location>
        <begin position="195"/>
        <end position="218"/>
    </location>
</feature>
<evidence type="ECO:0000256" key="3">
    <source>
        <dbReference type="ARBA" id="ARBA00022692"/>
    </source>
</evidence>
<dbReference type="RefSeq" id="WP_086072464.1">
    <property type="nucleotide sequence ID" value="NZ_CP021109.1"/>
</dbReference>
<name>A0A1W6Z078_9BORD</name>
<evidence type="ECO:0000256" key="1">
    <source>
        <dbReference type="ARBA" id="ARBA00004141"/>
    </source>
</evidence>
<comment type="similarity">
    <text evidence="2">Belongs to the EamA transporter family.</text>
</comment>
<sequence>MDKTAAVTSRSSRTDFIELAILALPPLFWAGNFVVGRAARGEIPPMALSFGRWAIAFLLLLPFSWGPMRRDLRRYWEHRWLLLRVSLVGVAAFNTLVYQGLHTTTAANGLLLNSVVPVLIVLFGAVFYGHRLRLLQGVGLAVSCVGVLTIIVHGEWARLMALQFSGGDLIVFTAMACWALYTLWIRGFPADINRLGLMGAQIFIAVCALLPLCAWEAASGLRPTWSTGSLLALLYVGVVPSVLAYLLYMQGVARAGAARAGLFIHLVPVYGAVLSVLFLGESLHAYHAVGIALILVGLACSRERR</sequence>
<dbReference type="PANTHER" id="PTHR32322">
    <property type="entry name" value="INNER MEMBRANE TRANSPORTER"/>
    <property type="match status" value="1"/>
</dbReference>
<proteinExistence type="inferred from homology"/>
<dbReference type="PANTHER" id="PTHR32322:SF2">
    <property type="entry name" value="EAMA DOMAIN-CONTAINING PROTEIN"/>
    <property type="match status" value="1"/>
</dbReference>
<evidence type="ECO:0000313" key="8">
    <source>
        <dbReference type="EMBL" id="ARP86765.1"/>
    </source>
</evidence>
<dbReference type="Pfam" id="PF00892">
    <property type="entry name" value="EamA"/>
    <property type="match status" value="2"/>
</dbReference>
<keyword evidence="9" id="KW-1185">Reference proteome</keyword>
<feature type="transmembrane region" description="Helical" evidence="6">
    <location>
        <begin position="285"/>
        <end position="301"/>
    </location>
</feature>
<dbReference type="AlphaFoldDB" id="A0A1W6Z078"/>
<comment type="subcellular location">
    <subcellularLocation>
        <location evidence="1">Membrane</location>
        <topology evidence="1">Multi-pass membrane protein</topology>
    </subcellularLocation>
</comment>
<dbReference type="Proteomes" id="UP000194139">
    <property type="component" value="Chromosome"/>
</dbReference>
<organism evidence="8 9">
    <name type="scientific">Bordetella genomosp. 9</name>
    <dbReference type="NCBI Taxonomy" id="1416803"/>
    <lineage>
        <taxon>Bacteria</taxon>
        <taxon>Pseudomonadati</taxon>
        <taxon>Pseudomonadota</taxon>
        <taxon>Betaproteobacteria</taxon>
        <taxon>Burkholderiales</taxon>
        <taxon>Alcaligenaceae</taxon>
        <taxon>Bordetella</taxon>
    </lineage>
</organism>
<evidence type="ECO:0000256" key="2">
    <source>
        <dbReference type="ARBA" id="ARBA00007362"/>
    </source>
</evidence>
<accession>A0A1W6Z078</accession>
<evidence type="ECO:0000256" key="5">
    <source>
        <dbReference type="ARBA" id="ARBA00023136"/>
    </source>
</evidence>
<gene>
    <name evidence="8" type="ORF">CAL13_11515</name>
</gene>
<reference evidence="8 9" key="1">
    <citation type="submission" date="2017-05" db="EMBL/GenBank/DDBJ databases">
        <title>Complete and WGS of Bordetella genogroups.</title>
        <authorList>
            <person name="Spilker T."/>
            <person name="LiPuma J."/>
        </authorList>
    </citation>
    <scope>NUCLEOTIDE SEQUENCE [LARGE SCALE GENOMIC DNA]</scope>
    <source>
        <strain evidence="8 9">AU17164</strain>
    </source>
</reference>
<dbReference type="InterPro" id="IPR050638">
    <property type="entry name" value="AA-Vitamin_Transporters"/>
</dbReference>
<evidence type="ECO:0000313" key="9">
    <source>
        <dbReference type="Proteomes" id="UP000194139"/>
    </source>
</evidence>
<evidence type="ECO:0000256" key="6">
    <source>
        <dbReference type="SAM" id="Phobius"/>
    </source>
</evidence>
<keyword evidence="4 6" id="KW-1133">Transmembrane helix</keyword>
<dbReference type="InterPro" id="IPR000620">
    <property type="entry name" value="EamA_dom"/>
</dbReference>
<dbReference type="EMBL" id="CP021109">
    <property type="protein sequence ID" value="ARP86765.1"/>
    <property type="molecule type" value="Genomic_DNA"/>
</dbReference>
<feature type="transmembrane region" description="Helical" evidence="6">
    <location>
        <begin position="16"/>
        <end position="38"/>
    </location>
</feature>
<feature type="transmembrane region" description="Helical" evidence="6">
    <location>
        <begin position="230"/>
        <end position="248"/>
    </location>
</feature>
<feature type="transmembrane region" description="Helical" evidence="6">
    <location>
        <begin position="160"/>
        <end position="183"/>
    </location>
</feature>
<feature type="transmembrane region" description="Helical" evidence="6">
    <location>
        <begin position="80"/>
        <end position="98"/>
    </location>
</feature>
<dbReference type="GO" id="GO:0016020">
    <property type="term" value="C:membrane"/>
    <property type="evidence" value="ECO:0007669"/>
    <property type="project" value="UniProtKB-SubCell"/>
</dbReference>
<feature type="transmembrane region" description="Helical" evidence="6">
    <location>
        <begin position="50"/>
        <end position="68"/>
    </location>
</feature>
<protein>
    <submittedName>
        <fullName evidence="8">EamA family transporter</fullName>
    </submittedName>
</protein>
<keyword evidence="3 6" id="KW-0812">Transmembrane</keyword>
<keyword evidence="5 6" id="KW-0472">Membrane</keyword>
<feature type="transmembrane region" description="Helical" evidence="6">
    <location>
        <begin position="135"/>
        <end position="154"/>
    </location>
</feature>
<feature type="domain" description="EamA" evidence="7">
    <location>
        <begin position="167"/>
        <end position="300"/>
    </location>
</feature>
<dbReference type="SUPFAM" id="SSF103481">
    <property type="entry name" value="Multidrug resistance efflux transporter EmrE"/>
    <property type="match status" value="2"/>
</dbReference>
<feature type="domain" description="EamA" evidence="7">
    <location>
        <begin position="21"/>
        <end position="151"/>
    </location>
</feature>